<comment type="caution">
    <text evidence="1">The sequence shown here is derived from an EMBL/GenBank/DDBJ whole genome shotgun (WGS) entry which is preliminary data.</text>
</comment>
<dbReference type="AlphaFoldDB" id="A0A101N0G7"/>
<evidence type="ECO:0000313" key="2">
    <source>
        <dbReference type="Proteomes" id="UP000053039"/>
    </source>
</evidence>
<protein>
    <recommendedName>
        <fullName evidence="3">Integral membrane protein</fullName>
    </recommendedName>
</protein>
<dbReference type="InterPro" id="IPR039708">
    <property type="entry name" value="MT1774/Rv1733c-like"/>
</dbReference>
<name>A0A101N0G7_9ACTN</name>
<sequence length="189" mass="20552">MRAGGRGKKWLWRWRSNPLRRRDDVLEAWLLLAVWVLIAVGGTLAGLLTARAADDVFAQQRAERTPVRAVLLTGAPRAESKSYRALVKVRWTLADGSTRTGTTLVDGGQKAGSTVMLWTNTQGNPTTQPPSGTDAAVEAGFFGAASALAVTGLTFGAGGAARWWLNRRRIDQWDSEWDLVGPRWGHKTG</sequence>
<dbReference type="RefSeq" id="WP_031057116.1">
    <property type="nucleotide sequence ID" value="NZ_JBEYZI010000092.1"/>
</dbReference>
<reference evidence="1 2" key="1">
    <citation type="submission" date="2015-10" db="EMBL/GenBank/DDBJ databases">
        <title>Draft genome sequence of Streptomyces pseudovenezuelae DSM 40212, type strain for the species Streptomyces pseudovenezuelae.</title>
        <authorList>
            <person name="Ruckert C."/>
            <person name="Winkler A."/>
            <person name="Kalinowski J."/>
            <person name="Kampfer P."/>
            <person name="Glaeser S."/>
        </authorList>
    </citation>
    <scope>NUCLEOTIDE SEQUENCE [LARGE SCALE GENOMIC DNA]</scope>
    <source>
        <strain evidence="1 2">DSM 40212</strain>
    </source>
</reference>
<organism evidence="1 2">
    <name type="scientific">Streptomyces pseudovenezuelae</name>
    <dbReference type="NCBI Taxonomy" id="67350"/>
    <lineage>
        <taxon>Bacteria</taxon>
        <taxon>Bacillati</taxon>
        <taxon>Actinomycetota</taxon>
        <taxon>Actinomycetes</taxon>
        <taxon>Kitasatosporales</taxon>
        <taxon>Streptomycetaceae</taxon>
        <taxon>Streptomyces</taxon>
        <taxon>Streptomyces aurantiacus group</taxon>
    </lineage>
</organism>
<accession>A0A101N0G7</accession>
<dbReference type="EMBL" id="LMWM01000036">
    <property type="protein sequence ID" value="KUM84265.1"/>
    <property type="molecule type" value="Genomic_DNA"/>
</dbReference>
<dbReference type="Proteomes" id="UP000053039">
    <property type="component" value="Unassembled WGS sequence"/>
</dbReference>
<dbReference type="OrthoDB" id="4213157at2"/>
<evidence type="ECO:0000313" key="1">
    <source>
        <dbReference type="EMBL" id="KUM84265.1"/>
    </source>
</evidence>
<dbReference type="PANTHER" id="PTHR42305">
    <property type="entry name" value="MEMBRANE PROTEIN RV1733C-RELATED"/>
    <property type="match status" value="1"/>
</dbReference>
<gene>
    <name evidence="1" type="ORF">AQI94_32195</name>
</gene>
<evidence type="ECO:0008006" key="3">
    <source>
        <dbReference type="Google" id="ProtNLM"/>
    </source>
</evidence>
<proteinExistence type="predicted"/>
<dbReference type="PANTHER" id="PTHR42305:SF1">
    <property type="entry name" value="MEMBRANE PROTEIN RV1733C-RELATED"/>
    <property type="match status" value="1"/>
</dbReference>